<protein>
    <recommendedName>
        <fullName evidence="1">Release factor glutamine methyltransferase</fullName>
        <shortName evidence="1">RF MTase</shortName>
        <ecNumber evidence="1">2.1.1.297</ecNumber>
    </recommendedName>
    <alternativeName>
        <fullName evidence="1">N5-glutamine methyltransferase PrmC</fullName>
    </alternativeName>
    <alternativeName>
        <fullName evidence="1">Protein-(glutamine-N5) MTase PrmC</fullName>
    </alternativeName>
    <alternativeName>
        <fullName evidence="1">Protein-glutamine N-methyltransferase PrmC</fullName>
    </alternativeName>
</protein>
<feature type="binding site" evidence="1">
    <location>
        <begin position="125"/>
        <end position="129"/>
    </location>
    <ligand>
        <name>S-adenosyl-L-methionine</name>
        <dbReference type="ChEBI" id="CHEBI:59789"/>
    </ligand>
</feature>
<dbReference type="CDD" id="cd02440">
    <property type="entry name" value="AdoMet_MTases"/>
    <property type="match status" value="1"/>
</dbReference>
<evidence type="ECO:0000313" key="6">
    <source>
        <dbReference type="Proteomes" id="UP001597521"/>
    </source>
</evidence>
<dbReference type="EC" id="2.1.1.297" evidence="1"/>
<dbReference type="HAMAP" id="MF_02126">
    <property type="entry name" value="RF_methyltr_PrmC"/>
    <property type="match status" value="1"/>
</dbReference>
<feature type="domain" description="Methyltransferase" evidence="3">
    <location>
        <begin position="118"/>
        <end position="181"/>
    </location>
</feature>
<keyword evidence="1" id="KW-0949">S-adenosyl-L-methionine</keyword>
<dbReference type="EMBL" id="JBHUNP010000001">
    <property type="protein sequence ID" value="MFD2647494.1"/>
    <property type="molecule type" value="Genomic_DNA"/>
</dbReference>
<dbReference type="InterPro" id="IPR029063">
    <property type="entry name" value="SAM-dependent_MTases_sf"/>
</dbReference>
<dbReference type="Pfam" id="PF13847">
    <property type="entry name" value="Methyltransf_31"/>
    <property type="match status" value="1"/>
</dbReference>
<keyword evidence="1 5" id="KW-0489">Methyltransferase</keyword>
<dbReference type="Gene3D" id="3.40.50.150">
    <property type="entry name" value="Vaccinia Virus protein VP39"/>
    <property type="match status" value="1"/>
</dbReference>
<keyword evidence="6" id="KW-1185">Reference proteome</keyword>
<dbReference type="InterPro" id="IPR019874">
    <property type="entry name" value="RF_methyltr_PrmC"/>
</dbReference>
<comment type="function">
    <text evidence="1">Methylates the class 1 translation termination release factors RF1/PrfA and RF2/PrfB on the glutamine residue of the universally conserved GGQ motif.</text>
</comment>
<proteinExistence type="inferred from homology"/>
<feature type="binding site" evidence="1">
    <location>
        <position position="148"/>
    </location>
    <ligand>
        <name>S-adenosyl-L-methionine</name>
        <dbReference type="ChEBI" id="CHEBI:59789"/>
    </ligand>
</feature>
<accession>A0ABW5QIP9</accession>
<feature type="domain" description="Release factor glutamine methyltransferase N-terminal" evidence="4">
    <location>
        <begin position="13"/>
        <end position="82"/>
    </location>
</feature>
<feature type="region of interest" description="Disordered" evidence="2">
    <location>
        <begin position="183"/>
        <end position="217"/>
    </location>
</feature>
<feature type="binding site" evidence="1">
    <location>
        <position position="232"/>
    </location>
    <ligand>
        <name>S-adenosyl-L-methionine</name>
        <dbReference type="ChEBI" id="CHEBI:59789"/>
    </ligand>
</feature>
<name>A0ABW5QIP9_9HYPH</name>
<comment type="similarity">
    <text evidence="1">Belongs to the protein N5-glutamine methyltransferase family. PrmC subfamily.</text>
</comment>
<gene>
    <name evidence="1" type="primary">prmC</name>
    <name evidence="5" type="ORF">ACFSX5_06795</name>
</gene>
<keyword evidence="1" id="KW-0808">Transferase</keyword>
<dbReference type="PROSITE" id="PS00092">
    <property type="entry name" value="N6_MTASE"/>
    <property type="match status" value="1"/>
</dbReference>
<feature type="binding site" evidence="1">
    <location>
        <position position="177"/>
    </location>
    <ligand>
        <name>S-adenosyl-L-methionine</name>
        <dbReference type="ChEBI" id="CHEBI:59789"/>
    </ligand>
</feature>
<comment type="caution">
    <text evidence="5">The sequence shown here is derived from an EMBL/GenBank/DDBJ whole genome shotgun (WGS) entry which is preliminary data.</text>
</comment>
<dbReference type="InterPro" id="IPR002052">
    <property type="entry name" value="DNA_methylase_N6_adenine_CS"/>
</dbReference>
<sequence length="326" mass="33863">MGELTTPVTIGALWRQWRDVLAENGSPSAVIDAKRLTAHALGLGDLDLAVRERDVVDAGAAARVEALMQRRLTGESVARIIGEREFYGLAFALNPATLEPRPETELLVDMALTALPPGGRLLDLGTGTGCIPIAVLANRPDATAVAVDLSEEALDAARANAERHGVAERIAFLQGSWFEPLAHPPPNLPRKGGGAASSVSGDPAQGTEAHLPPCGGGREGGGRGAFHLIVSNPPYIASAVVPTLSPEVRAFDPALALDGGPDGLAPYRIIAAEAPLHLAFGGGLLVEIGYDQGDAVAAILARQGWRDIAVHKDLAGLDRVVSAHHL</sequence>
<dbReference type="PANTHER" id="PTHR18895">
    <property type="entry name" value="HEMK METHYLTRANSFERASE"/>
    <property type="match status" value="1"/>
</dbReference>
<feature type="binding site" evidence="1">
    <location>
        <begin position="232"/>
        <end position="235"/>
    </location>
    <ligand>
        <name>substrate</name>
    </ligand>
</feature>
<evidence type="ECO:0000313" key="5">
    <source>
        <dbReference type="EMBL" id="MFD2647494.1"/>
    </source>
</evidence>
<dbReference type="GO" id="GO:0032259">
    <property type="term" value="P:methylation"/>
    <property type="evidence" value="ECO:0007669"/>
    <property type="project" value="UniProtKB-KW"/>
</dbReference>
<dbReference type="InterPro" id="IPR050320">
    <property type="entry name" value="N5-glutamine_MTase"/>
</dbReference>
<dbReference type="Gene3D" id="1.10.8.10">
    <property type="entry name" value="DNA helicase RuvA subunit, C-terminal domain"/>
    <property type="match status" value="1"/>
</dbReference>
<comment type="catalytic activity">
    <reaction evidence="1">
        <text>L-glutaminyl-[peptide chain release factor] + S-adenosyl-L-methionine = N(5)-methyl-L-glutaminyl-[peptide chain release factor] + S-adenosyl-L-homocysteine + H(+)</text>
        <dbReference type="Rhea" id="RHEA:42896"/>
        <dbReference type="Rhea" id="RHEA-COMP:10271"/>
        <dbReference type="Rhea" id="RHEA-COMP:10272"/>
        <dbReference type="ChEBI" id="CHEBI:15378"/>
        <dbReference type="ChEBI" id="CHEBI:30011"/>
        <dbReference type="ChEBI" id="CHEBI:57856"/>
        <dbReference type="ChEBI" id="CHEBI:59789"/>
        <dbReference type="ChEBI" id="CHEBI:61891"/>
        <dbReference type="EC" id="2.1.1.297"/>
    </reaction>
</comment>
<organism evidence="5 6">
    <name type="scientific">Devosia albogilva</name>
    <dbReference type="NCBI Taxonomy" id="429726"/>
    <lineage>
        <taxon>Bacteria</taxon>
        <taxon>Pseudomonadati</taxon>
        <taxon>Pseudomonadota</taxon>
        <taxon>Alphaproteobacteria</taxon>
        <taxon>Hyphomicrobiales</taxon>
        <taxon>Devosiaceae</taxon>
        <taxon>Devosia</taxon>
    </lineage>
</organism>
<evidence type="ECO:0000256" key="2">
    <source>
        <dbReference type="SAM" id="MobiDB-lite"/>
    </source>
</evidence>
<dbReference type="RefSeq" id="WP_386835592.1">
    <property type="nucleotide sequence ID" value="NZ_JBHUNP010000001.1"/>
</dbReference>
<dbReference type="SUPFAM" id="SSF53335">
    <property type="entry name" value="S-adenosyl-L-methionine-dependent methyltransferases"/>
    <property type="match status" value="1"/>
</dbReference>
<reference evidence="6" key="1">
    <citation type="journal article" date="2019" name="Int. J. Syst. Evol. Microbiol.">
        <title>The Global Catalogue of Microorganisms (GCM) 10K type strain sequencing project: providing services to taxonomists for standard genome sequencing and annotation.</title>
        <authorList>
            <consortium name="The Broad Institute Genomics Platform"/>
            <consortium name="The Broad Institute Genome Sequencing Center for Infectious Disease"/>
            <person name="Wu L."/>
            <person name="Ma J."/>
        </authorList>
    </citation>
    <scope>NUCLEOTIDE SEQUENCE [LARGE SCALE GENOMIC DNA]</scope>
    <source>
        <strain evidence="6">CCM 7427</strain>
    </source>
</reference>
<dbReference type="Proteomes" id="UP001597521">
    <property type="component" value="Unassembled WGS sequence"/>
</dbReference>
<evidence type="ECO:0000259" key="4">
    <source>
        <dbReference type="Pfam" id="PF17827"/>
    </source>
</evidence>
<evidence type="ECO:0000256" key="1">
    <source>
        <dbReference type="HAMAP-Rule" id="MF_02126"/>
    </source>
</evidence>
<evidence type="ECO:0000259" key="3">
    <source>
        <dbReference type="Pfam" id="PF13847"/>
    </source>
</evidence>
<dbReference type="GO" id="GO:0008168">
    <property type="term" value="F:methyltransferase activity"/>
    <property type="evidence" value="ECO:0007669"/>
    <property type="project" value="UniProtKB-KW"/>
</dbReference>
<dbReference type="InterPro" id="IPR025714">
    <property type="entry name" value="Methyltranfer_dom"/>
</dbReference>
<dbReference type="PANTHER" id="PTHR18895:SF74">
    <property type="entry name" value="MTRF1L RELEASE FACTOR GLUTAMINE METHYLTRANSFERASE"/>
    <property type="match status" value="1"/>
</dbReference>
<dbReference type="Pfam" id="PF17827">
    <property type="entry name" value="PrmC_N"/>
    <property type="match status" value="1"/>
</dbReference>
<dbReference type="InterPro" id="IPR040758">
    <property type="entry name" value="PrmC_N"/>
</dbReference>